<reference evidence="1 2" key="1">
    <citation type="submission" date="2020-04" db="EMBL/GenBank/DDBJ databases">
        <title>Plant Genome Project.</title>
        <authorList>
            <person name="Zhang R.-G."/>
        </authorList>
    </citation>
    <scope>NUCLEOTIDE SEQUENCE [LARGE SCALE GENOMIC DNA]</scope>
    <source>
        <strain evidence="1">YNK0</strain>
        <tissue evidence="1">Leaf</tissue>
    </source>
</reference>
<dbReference type="AlphaFoldDB" id="A0A834YKP3"/>
<dbReference type="EMBL" id="JABCRI010000021">
    <property type="protein sequence ID" value="KAF8380745.1"/>
    <property type="molecule type" value="Genomic_DNA"/>
</dbReference>
<protein>
    <submittedName>
        <fullName evidence="1">Uncharacterized protein</fullName>
    </submittedName>
</protein>
<accession>A0A834YKP3</accession>
<proteinExistence type="predicted"/>
<keyword evidence="2" id="KW-1185">Reference proteome</keyword>
<evidence type="ECO:0000313" key="1">
    <source>
        <dbReference type="EMBL" id="KAF8380745.1"/>
    </source>
</evidence>
<name>A0A834YKP3_TETSI</name>
<gene>
    <name evidence="1" type="ORF">HHK36_028235</name>
</gene>
<comment type="caution">
    <text evidence="1">The sequence shown here is derived from an EMBL/GenBank/DDBJ whole genome shotgun (WGS) entry which is preliminary data.</text>
</comment>
<organism evidence="1 2">
    <name type="scientific">Tetracentron sinense</name>
    <name type="common">Spur-leaf</name>
    <dbReference type="NCBI Taxonomy" id="13715"/>
    <lineage>
        <taxon>Eukaryota</taxon>
        <taxon>Viridiplantae</taxon>
        <taxon>Streptophyta</taxon>
        <taxon>Embryophyta</taxon>
        <taxon>Tracheophyta</taxon>
        <taxon>Spermatophyta</taxon>
        <taxon>Magnoliopsida</taxon>
        <taxon>Trochodendrales</taxon>
        <taxon>Trochodendraceae</taxon>
        <taxon>Tetracentron</taxon>
    </lineage>
</organism>
<evidence type="ECO:0000313" key="2">
    <source>
        <dbReference type="Proteomes" id="UP000655225"/>
    </source>
</evidence>
<sequence length="77" mass="8875">MQFGAPFSDYEFPWVDWSIKVCRHASSILILINSINGCRLLRGLIFQLMSFISPENHTQLFGYSTGILALYFLSQDR</sequence>
<dbReference type="Proteomes" id="UP000655225">
    <property type="component" value="Unassembled WGS sequence"/>
</dbReference>